<dbReference type="Gene3D" id="1.20.120.690">
    <property type="entry name" value="RDM1 protein domain"/>
    <property type="match status" value="1"/>
</dbReference>
<evidence type="ECO:0008006" key="3">
    <source>
        <dbReference type="Google" id="ProtNLM"/>
    </source>
</evidence>
<keyword evidence="2" id="KW-1185">Reference proteome</keyword>
<evidence type="ECO:0000313" key="1">
    <source>
        <dbReference type="EMBL" id="EEF47354.1"/>
    </source>
</evidence>
<gene>
    <name evidence="1" type="ORF">RCOM_1077410</name>
</gene>
<name>B9RM31_RICCO</name>
<dbReference type="Pfam" id="PF09187">
    <property type="entry name" value="RdDM_RDM1"/>
    <property type="match status" value="1"/>
</dbReference>
<dbReference type="KEGG" id="rcu:8274242"/>
<dbReference type="SUPFAM" id="SSF109920">
    <property type="entry name" value="Hypothetical protein At3g22680"/>
    <property type="match status" value="1"/>
</dbReference>
<proteinExistence type="predicted"/>
<dbReference type="InterPro" id="IPR036319">
    <property type="entry name" value="RDM1_sf"/>
</dbReference>
<evidence type="ECO:0000313" key="2">
    <source>
        <dbReference type="Proteomes" id="UP000008311"/>
    </source>
</evidence>
<dbReference type="OrthoDB" id="1906229at2759"/>
<dbReference type="OMA" id="EATIWVV"/>
<dbReference type="PANTHER" id="PTHR36366:SF3">
    <property type="entry name" value="PROTEIN RDM1"/>
    <property type="match status" value="1"/>
</dbReference>
<dbReference type="Proteomes" id="UP000008311">
    <property type="component" value="Unassembled WGS sequence"/>
</dbReference>
<dbReference type="InterPro" id="IPR015270">
    <property type="entry name" value="RDM1_plant"/>
</dbReference>
<accession>B9RM31</accession>
<dbReference type="PANTHER" id="PTHR36366">
    <property type="entry name" value="PROTEIN RDM1"/>
    <property type="match status" value="1"/>
</dbReference>
<dbReference type="eggNOG" id="ENOG502SRDP">
    <property type="taxonomic scope" value="Eukaryota"/>
</dbReference>
<dbReference type="AlphaFoldDB" id="B9RM31"/>
<dbReference type="GO" id="GO:0080188">
    <property type="term" value="P:gene silencing by siRNA-directed DNA methylation"/>
    <property type="evidence" value="ECO:0007669"/>
    <property type="project" value="InterPro"/>
</dbReference>
<dbReference type="EMBL" id="EQ973789">
    <property type="protein sequence ID" value="EEF47354.1"/>
    <property type="molecule type" value="Genomic_DNA"/>
</dbReference>
<organism evidence="1 2">
    <name type="scientific">Ricinus communis</name>
    <name type="common">Castor bean</name>
    <dbReference type="NCBI Taxonomy" id="3988"/>
    <lineage>
        <taxon>Eukaryota</taxon>
        <taxon>Viridiplantae</taxon>
        <taxon>Streptophyta</taxon>
        <taxon>Embryophyta</taxon>
        <taxon>Tracheophyta</taxon>
        <taxon>Spermatophyta</taxon>
        <taxon>Magnoliopsida</taxon>
        <taxon>eudicotyledons</taxon>
        <taxon>Gunneridae</taxon>
        <taxon>Pentapetalae</taxon>
        <taxon>rosids</taxon>
        <taxon>fabids</taxon>
        <taxon>Malpighiales</taxon>
        <taxon>Euphorbiaceae</taxon>
        <taxon>Acalyphoideae</taxon>
        <taxon>Acalypheae</taxon>
        <taxon>Ricinus</taxon>
    </lineage>
</organism>
<dbReference type="STRING" id="3988.B9RM31"/>
<dbReference type="GO" id="GO:0000419">
    <property type="term" value="C:RNA polymerase V complex"/>
    <property type="evidence" value="ECO:0000318"/>
    <property type="project" value="GO_Central"/>
</dbReference>
<sequence>MALRSDHLYLTDSETESDDLSEYFNFQDQKRVNRGFYVGKGKYKIERNKKENVADGKNGQDMKALEEESEMKIRKAAEKYQQGMKLIPIPPSHASPILFITWQGLARSIKQKYEQPLHYLTMKLLKEWDQSRLGSVEERKPLEDIIDPVKAEATIWVVEHFHRQCSSPGHLSKLWLSDPTYQDFIDLNPMITSF</sequence>
<dbReference type="InParanoid" id="B9RM31"/>
<reference evidence="2" key="1">
    <citation type="journal article" date="2010" name="Nat. Biotechnol.">
        <title>Draft genome sequence of the oilseed species Ricinus communis.</title>
        <authorList>
            <person name="Chan A.P."/>
            <person name="Crabtree J."/>
            <person name="Zhao Q."/>
            <person name="Lorenzi H."/>
            <person name="Orvis J."/>
            <person name="Puiu D."/>
            <person name="Melake-Berhan A."/>
            <person name="Jones K.M."/>
            <person name="Redman J."/>
            <person name="Chen G."/>
            <person name="Cahoon E.B."/>
            <person name="Gedil M."/>
            <person name="Stanke M."/>
            <person name="Haas B.J."/>
            <person name="Wortman J.R."/>
            <person name="Fraser-Liggett C.M."/>
            <person name="Ravel J."/>
            <person name="Rabinowicz P.D."/>
        </authorList>
    </citation>
    <scope>NUCLEOTIDE SEQUENCE [LARGE SCALE GENOMIC DNA]</scope>
    <source>
        <strain evidence="2">cv. Hale</strain>
    </source>
</reference>
<protein>
    <recommendedName>
        <fullName evidence="3">Protein RDM1</fullName>
    </recommendedName>
</protein>